<dbReference type="Proteomes" id="UP000017246">
    <property type="component" value="Unassembled WGS sequence"/>
</dbReference>
<dbReference type="OMA" id="KSANYLC"/>
<evidence type="ECO:0000256" key="1">
    <source>
        <dbReference type="ARBA" id="ARBA00012020"/>
    </source>
</evidence>
<evidence type="ECO:0000256" key="4">
    <source>
        <dbReference type="ARBA" id="ARBA00023027"/>
    </source>
</evidence>
<dbReference type="InterPro" id="IPR050800">
    <property type="entry name" value="ARTD/PARP"/>
</dbReference>
<evidence type="ECO:0000256" key="3">
    <source>
        <dbReference type="ARBA" id="ARBA00022679"/>
    </source>
</evidence>
<keyword evidence="6" id="KW-1133">Transmembrane helix</keyword>
<keyword evidence="6" id="KW-0812">Transmembrane</keyword>
<dbReference type="Gene3D" id="3.90.228.10">
    <property type="match status" value="1"/>
</dbReference>
<dbReference type="Pfam" id="PF00644">
    <property type="entry name" value="PARP"/>
    <property type="match status" value="1"/>
</dbReference>
<dbReference type="OrthoDB" id="429950at2759"/>
<keyword evidence="4" id="KW-0520">NAD</keyword>
<dbReference type="GO" id="GO:1990404">
    <property type="term" value="F:NAD+-protein mono-ADP-ribosyltransferase activity"/>
    <property type="evidence" value="ECO:0007669"/>
    <property type="project" value="TreeGrafter"/>
</dbReference>
<keyword evidence="9" id="KW-1185">Reference proteome</keyword>
<feature type="transmembrane region" description="Helical" evidence="6">
    <location>
        <begin position="102"/>
        <end position="121"/>
    </location>
</feature>
<proteinExistence type="predicted"/>
<dbReference type="GO" id="GO:0003950">
    <property type="term" value="F:NAD+ poly-ADP-ribosyltransferase activity"/>
    <property type="evidence" value="ECO:0007669"/>
    <property type="project" value="UniProtKB-EC"/>
</dbReference>
<comment type="catalytic activity">
    <reaction evidence="5">
        <text>NAD(+) + (ADP-D-ribosyl)n-acceptor = nicotinamide + (ADP-D-ribosyl)n+1-acceptor + H(+).</text>
        <dbReference type="EC" id="2.4.2.30"/>
    </reaction>
</comment>
<dbReference type="GO" id="GO:0006302">
    <property type="term" value="P:double-strand break repair"/>
    <property type="evidence" value="ECO:0007669"/>
    <property type="project" value="TreeGrafter"/>
</dbReference>
<evidence type="ECO:0000259" key="7">
    <source>
        <dbReference type="Pfam" id="PF00644"/>
    </source>
</evidence>
<organism evidence="8 9">
    <name type="scientific">Echinococcus multilocularis</name>
    <name type="common">Fox tapeworm</name>
    <dbReference type="NCBI Taxonomy" id="6211"/>
    <lineage>
        <taxon>Eukaryota</taxon>
        <taxon>Metazoa</taxon>
        <taxon>Spiralia</taxon>
        <taxon>Lophotrochozoa</taxon>
        <taxon>Platyhelminthes</taxon>
        <taxon>Cestoda</taxon>
        <taxon>Eucestoda</taxon>
        <taxon>Cyclophyllidea</taxon>
        <taxon>Taeniidae</taxon>
        <taxon>Echinococcus</taxon>
    </lineage>
</organism>
<dbReference type="GO" id="GO:0005730">
    <property type="term" value="C:nucleolus"/>
    <property type="evidence" value="ECO:0007669"/>
    <property type="project" value="TreeGrafter"/>
</dbReference>
<evidence type="ECO:0000256" key="6">
    <source>
        <dbReference type="SAM" id="Phobius"/>
    </source>
</evidence>
<dbReference type="EMBL" id="LN902845">
    <property type="protein sequence ID" value="CDS38282.1"/>
    <property type="molecule type" value="Genomic_DNA"/>
</dbReference>
<dbReference type="EC" id="2.4.2.30" evidence="1"/>
<keyword evidence="6" id="KW-0472">Membrane</keyword>
<dbReference type="GO" id="GO:0070212">
    <property type="term" value="P:protein poly-ADP-ribosylation"/>
    <property type="evidence" value="ECO:0007669"/>
    <property type="project" value="TreeGrafter"/>
</dbReference>
<dbReference type="STRING" id="6211.A0A068Y184"/>
<sequence length="184" mass="20735">MQIKGLDMSSLIGSIISLDARILHDFGQKASDSNVNPLDEHYEKLKSRIKVPLNRDSEKFEWIAHYLYATYAAMHFIFYSGVNGYFLRELGAERLKALNSRIMLWYGACLINCAGILWHPTRRLRQGVFGKGAYSSDMASKSANYLCLTLPPRAAFTSVNWLWVNLTTLSLTTPLDPLGKLTVA</sequence>
<evidence type="ECO:0000256" key="5">
    <source>
        <dbReference type="ARBA" id="ARBA00033987"/>
    </source>
</evidence>
<gene>
    <name evidence="8" type="ORF">EmuJ_000566800</name>
</gene>
<evidence type="ECO:0000313" key="9">
    <source>
        <dbReference type="Proteomes" id="UP000017246"/>
    </source>
</evidence>
<dbReference type="AlphaFoldDB" id="A0A068Y184"/>
<name>A0A068Y184_ECHMU</name>
<accession>A0A068Y184</accession>
<evidence type="ECO:0000313" key="8">
    <source>
        <dbReference type="EMBL" id="CDS38282.1"/>
    </source>
</evidence>
<dbReference type="SUPFAM" id="SSF56399">
    <property type="entry name" value="ADP-ribosylation"/>
    <property type="match status" value="1"/>
</dbReference>
<keyword evidence="3" id="KW-0808">Transferase</keyword>
<evidence type="ECO:0000256" key="2">
    <source>
        <dbReference type="ARBA" id="ARBA00022676"/>
    </source>
</evidence>
<dbReference type="PANTHER" id="PTHR10459:SF60">
    <property type="entry name" value="POLY [ADP-RIBOSE] POLYMERASE 2"/>
    <property type="match status" value="1"/>
</dbReference>
<reference evidence="8" key="2">
    <citation type="submission" date="2015-11" db="EMBL/GenBank/DDBJ databases">
        <authorList>
            <person name="Zhang Y."/>
            <person name="Guo Z."/>
        </authorList>
    </citation>
    <scope>NUCLEOTIDE SEQUENCE</scope>
</reference>
<protein>
    <recommendedName>
        <fullName evidence="1">NAD(+) ADP-ribosyltransferase</fullName>
        <ecNumber evidence="1">2.4.2.30</ecNumber>
    </recommendedName>
</protein>
<feature type="transmembrane region" description="Helical" evidence="6">
    <location>
        <begin position="63"/>
        <end position="82"/>
    </location>
</feature>
<reference evidence="8" key="1">
    <citation type="journal article" date="2013" name="Nature">
        <title>The genomes of four tapeworm species reveal adaptations to parasitism.</title>
        <authorList>
            <person name="Tsai I.J."/>
            <person name="Zarowiecki M."/>
            <person name="Holroyd N."/>
            <person name="Garciarrubio A."/>
            <person name="Sanchez-Flores A."/>
            <person name="Brooks K.L."/>
            <person name="Tracey A."/>
            <person name="Bobes R.J."/>
            <person name="Fragoso G."/>
            <person name="Sciutto E."/>
            <person name="Aslett M."/>
            <person name="Beasley H."/>
            <person name="Bennett H.M."/>
            <person name="Cai J."/>
            <person name="Camicia F."/>
            <person name="Clark R."/>
            <person name="Cucher M."/>
            <person name="De Silva N."/>
            <person name="Day T.A."/>
            <person name="Deplazes P."/>
            <person name="Estrada K."/>
            <person name="Fernandez C."/>
            <person name="Holland P.W."/>
            <person name="Hou J."/>
            <person name="Hu S."/>
            <person name="Huckvale T."/>
            <person name="Hung S.S."/>
            <person name="Kamenetzky L."/>
            <person name="Keane J.A."/>
            <person name="Kiss F."/>
            <person name="Koziol U."/>
            <person name="Lambert O."/>
            <person name="Liu K."/>
            <person name="Luo X."/>
            <person name="Luo Y."/>
            <person name="Macchiaroli N."/>
            <person name="Nichol S."/>
            <person name="Paps J."/>
            <person name="Parkinson J."/>
            <person name="Pouchkina-Stantcheva N."/>
            <person name="Riddiford N."/>
            <person name="Rosenzvit M."/>
            <person name="Salinas G."/>
            <person name="Wasmuth J.D."/>
            <person name="Zamanian M."/>
            <person name="Zheng Y."/>
            <person name="Cai X."/>
            <person name="Soberon X."/>
            <person name="Olson P.D."/>
            <person name="Laclette J.P."/>
            <person name="Brehm K."/>
            <person name="Berriman M."/>
            <person name="Garciarrubio A."/>
            <person name="Bobes R.J."/>
            <person name="Fragoso G."/>
            <person name="Sanchez-Flores A."/>
            <person name="Estrada K."/>
            <person name="Cevallos M.A."/>
            <person name="Morett E."/>
            <person name="Gonzalez V."/>
            <person name="Portillo T."/>
            <person name="Ochoa-Leyva A."/>
            <person name="Jose M.V."/>
            <person name="Sciutto E."/>
            <person name="Landa A."/>
            <person name="Jimenez L."/>
            <person name="Valdes V."/>
            <person name="Carrero J.C."/>
            <person name="Larralde C."/>
            <person name="Morales-Montor J."/>
            <person name="Limon-Lason J."/>
            <person name="Soberon X."/>
            <person name="Laclette J.P."/>
        </authorList>
    </citation>
    <scope>NUCLEOTIDE SEQUENCE [LARGE SCALE GENOMIC DNA]</scope>
</reference>
<dbReference type="PANTHER" id="PTHR10459">
    <property type="entry name" value="DNA LIGASE"/>
    <property type="match status" value="1"/>
</dbReference>
<keyword evidence="2" id="KW-0328">Glycosyltransferase</keyword>
<feature type="domain" description="PARP catalytic" evidence="7">
    <location>
        <begin position="57"/>
        <end position="147"/>
    </location>
</feature>
<dbReference type="eggNOG" id="KOG1037">
    <property type="taxonomic scope" value="Eukaryota"/>
</dbReference>
<dbReference type="InterPro" id="IPR012317">
    <property type="entry name" value="Poly(ADP-ribose)pol_cat_dom"/>
</dbReference>